<proteinExistence type="predicted"/>
<dbReference type="AlphaFoldDB" id="A0A922S9S3"/>
<evidence type="ECO:0000313" key="2">
    <source>
        <dbReference type="Proteomes" id="UP000814243"/>
    </source>
</evidence>
<dbReference type="PANTHER" id="PTHR47331">
    <property type="entry name" value="PHD-TYPE DOMAIN-CONTAINING PROTEIN"/>
    <property type="match status" value="1"/>
</dbReference>
<protein>
    <recommendedName>
        <fullName evidence="3">Reverse transcriptase domain-containing protein</fullName>
    </recommendedName>
</protein>
<comment type="caution">
    <text evidence="1">The sequence shown here is derived from an EMBL/GenBank/DDBJ whole genome shotgun (WGS) entry which is preliminary data.</text>
</comment>
<dbReference type="GO" id="GO:0071897">
    <property type="term" value="P:DNA biosynthetic process"/>
    <property type="evidence" value="ECO:0007669"/>
    <property type="project" value="UniProtKB-ARBA"/>
</dbReference>
<reference evidence="1" key="1">
    <citation type="journal article" date="2021" name="G3 (Bethesda)">
        <title>Genome and transcriptome analysis of the beet armyworm Spodoptera exigua reveals targets for pest control. .</title>
        <authorList>
            <person name="Simon S."/>
            <person name="Breeschoten T."/>
            <person name="Jansen H.J."/>
            <person name="Dirks R.P."/>
            <person name="Schranz M.E."/>
            <person name="Ros V.I.D."/>
        </authorList>
    </citation>
    <scope>NUCLEOTIDE SEQUENCE</scope>
    <source>
        <strain evidence="1">TB_SE_WUR_2020</strain>
    </source>
</reference>
<dbReference type="Proteomes" id="UP000814243">
    <property type="component" value="Unassembled WGS sequence"/>
</dbReference>
<organism evidence="1 2">
    <name type="scientific">Spodoptera exigua</name>
    <name type="common">Beet armyworm</name>
    <name type="synonym">Noctua fulgens</name>
    <dbReference type="NCBI Taxonomy" id="7107"/>
    <lineage>
        <taxon>Eukaryota</taxon>
        <taxon>Metazoa</taxon>
        <taxon>Ecdysozoa</taxon>
        <taxon>Arthropoda</taxon>
        <taxon>Hexapoda</taxon>
        <taxon>Insecta</taxon>
        <taxon>Pterygota</taxon>
        <taxon>Neoptera</taxon>
        <taxon>Endopterygota</taxon>
        <taxon>Lepidoptera</taxon>
        <taxon>Glossata</taxon>
        <taxon>Ditrysia</taxon>
        <taxon>Noctuoidea</taxon>
        <taxon>Noctuidae</taxon>
        <taxon>Amphipyrinae</taxon>
        <taxon>Spodoptera</taxon>
    </lineage>
</organism>
<name>A0A922S9S3_SPOEX</name>
<sequence>MYRQVLIADDQRDYQAILWRTGPEQCLQEFKLNTVTYGVSSAPYLACRTIQQLAEDEGTNFLLAQQFLRSDIYVDDLITGFATLDLALEAKSQIINLFKRGHFQLRKWAGNEPQLLSDLPPEECLLDPKSFSDEQPLTIKVLGLKWDPASDAFLFDVRSSNRSCTKRNILSKIARVLDPLGFLSL</sequence>
<dbReference type="EMBL" id="JACEFF010000877">
    <property type="protein sequence ID" value="KAH9629118.1"/>
    <property type="molecule type" value="Genomic_DNA"/>
</dbReference>
<dbReference type="InterPro" id="IPR043502">
    <property type="entry name" value="DNA/RNA_pol_sf"/>
</dbReference>
<evidence type="ECO:0000313" key="1">
    <source>
        <dbReference type="EMBL" id="KAH9629118.1"/>
    </source>
</evidence>
<evidence type="ECO:0008006" key="3">
    <source>
        <dbReference type="Google" id="ProtNLM"/>
    </source>
</evidence>
<dbReference type="SUPFAM" id="SSF56672">
    <property type="entry name" value="DNA/RNA polymerases"/>
    <property type="match status" value="1"/>
</dbReference>
<gene>
    <name evidence="1" type="ORF">HF086_008567</name>
</gene>
<accession>A0A922S9S3</accession>